<keyword evidence="2" id="KW-1185">Reference proteome</keyword>
<evidence type="ECO:0000313" key="1">
    <source>
        <dbReference type="EnsemblMetazoa" id="CJA24034.1"/>
    </source>
</evidence>
<accession>A0A8R1I8X6</accession>
<protein>
    <submittedName>
        <fullName evidence="1">Uncharacterized protein</fullName>
    </submittedName>
</protein>
<evidence type="ECO:0000313" key="2">
    <source>
        <dbReference type="Proteomes" id="UP000005237"/>
    </source>
</evidence>
<dbReference type="Proteomes" id="UP000005237">
    <property type="component" value="Unassembled WGS sequence"/>
</dbReference>
<name>A0A8R1I8X6_CAEJA</name>
<dbReference type="SUPFAM" id="SSF48452">
    <property type="entry name" value="TPR-like"/>
    <property type="match status" value="1"/>
</dbReference>
<sequence>MIRFPSREAIDAIDFSVEKYEKAEPWQDEICILLTYKAEGMIGIGRYNRAIEYCLRVLSATTSTRTRHRATMLMAMAYMRKNNFKKAHEFVMSLLADGRLDEVMLENVTLLGLNLAHLMGNTEMFKRFELLLQRIVF</sequence>
<dbReference type="Gene3D" id="1.25.40.10">
    <property type="entry name" value="Tetratricopeptide repeat domain"/>
    <property type="match status" value="1"/>
</dbReference>
<organism evidence="1 2">
    <name type="scientific">Caenorhabditis japonica</name>
    <dbReference type="NCBI Taxonomy" id="281687"/>
    <lineage>
        <taxon>Eukaryota</taxon>
        <taxon>Metazoa</taxon>
        <taxon>Ecdysozoa</taxon>
        <taxon>Nematoda</taxon>
        <taxon>Chromadorea</taxon>
        <taxon>Rhabditida</taxon>
        <taxon>Rhabditina</taxon>
        <taxon>Rhabditomorpha</taxon>
        <taxon>Rhabditoidea</taxon>
        <taxon>Rhabditidae</taxon>
        <taxon>Peloderinae</taxon>
        <taxon>Caenorhabditis</taxon>
    </lineage>
</organism>
<proteinExistence type="predicted"/>
<dbReference type="AlphaFoldDB" id="A0A8R1I8X6"/>
<dbReference type="EnsemblMetazoa" id="CJA24034.1">
    <property type="protein sequence ID" value="CJA24034.1"/>
    <property type="gene ID" value="WBGene00179606"/>
</dbReference>
<dbReference type="InterPro" id="IPR011990">
    <property type="entry name" value="TPR-like_helical_dom_sf"/>
</dbReference>
<reference evidence="1" key="2">
    <citation type="submission" date="2022-06" db="UniProtKB">
        <authorList>
            <consortium name="EnsemblMetazoa"/>
        </authorList>
    </citation>
    <scope>IDENTIFICATION</scope>
    <source>
        <strain evidence="1">DF5081</strain>
    </source>
</reference>
<reference evidence="2" key="1">
    <citation type="submission" date="2010-08" db="EMBL/GenBank/DDBJ databases">
        <authorList>
            <consortium name="Caenorhabditis japonica Sequencing Consortium"/>
            <person name="Wilson R.K."/>
        </authorList>
    </citation>
    <scope>NUCLEOTIDE SEQUENCE [LARGE SCALE GENOMIC DNA]</scope>
    <source>
        <strain evidence="2">DF5081</strain>
    </source>
</reference>